<feature type="compositionally biased region" description="Basic and acidic residues" evidence="1">
    <location>
        <begin position="225"/>
        <end position="244"/>
    </location>
</feature>
<gene>
    <name evidence="2" type="ORF">CAC42_8068</name>
</gene>
<feature type="compositionally biased region" description="Basic and acidic residues" evidence="1">
    <location>
        <begin position="337"/>
        <end position="357"/>
    </location>
</feature>
<dbReference type="Proteomes" id="UP000243797">
    <property type="component" value="Unassembled WGS sequence"/>
</dbReference>
<dbReference type="Pfam" id="PF04000">
    <property type="entry name" value="Sas10_Utp3"/>
    <property type="match status" value="1"/>
</dbReference>
<feature type="compositionally biased region" description="Acidic residues" evidence="1">
    <location>
        <begin position="167"/>
        <end position="178"/>
    </location>
</feature>
<name>A0A2K1QR51_9PEZI</name>
<comment type="caution">
    <text evidence="2">The sequence shown here is derived from an EMBL/GenBank/DDBJ whole genome shotgun (WGS) entry which is preliminary data.</text>
</comment>
<dbReference type="AlphaFoldDB" id="A0A2K1QR51"/>
<proteinExistence type="predicted"/>
<evidence type="ECO:0000313" key="3">
    <source>
        <dbReference type="Proteomes" id="UP000243797"/>
    </source>
</evidence>
<dbReference type="STRING" id="2082308.A0A2K1QR51"/>
<dbReference type="PANTHER" id="PTHR13237">
    <property type="entry name" value="SOMETHING ABOUT SILENCING PROTEIN 10-RELATED"/>
    <property type="match status" value="1"/>
</dbReference>
<dbReference type="FunCoup" id="A0A2K1QR51">
    <property type="interactions" value="1083"/>
</dbReference>
<feature type="compositionally biased region" description="Basic and acidic residues" evidence="1">
    <location>
        <begin position="315"/>
        <end position="325"/>
    </location>
</feature>
<reference evidence="2 3" key="1">
    <citation type="submission" date="2017-06" db="EMBL/GenBank/DDBJ databases">
        <title>Draft genome sequence of a variant of Elsinoe murrayae.</title>
        <authorList>
            <person name="Cheng Q."/>
        </authorList>
    </citation>
    <scope>NUCLEOTIDE SEQUENCE [LARGE SCALE GENOMIC DNA]</scope>
    <source>
        <strain evidence="2 3">CQ-2017a</strain>
    </source>
</reference>
<dbReference type="InParanoid" id="A0A2K1QR51"/>
<dbReference type="GO" id="GO:0000462">
    <property type="term" value="P:maturation of SSU-rRNA from tricistronic rRNA transcript (SSU-rRNA, 5.8S rRNA, LSU-rRNA)"/>
    <property type="evidence" value="ECO:0007669"/>
    <property type="project" value="TreeGrafter"/>
</dbReference>
<organism evidence="2 3">
    <name type="scientific">Sphaceloma murrayae</name>
    <dbReference type="NCBI Taxonomy" id="2082308"/>
    <lineage>
        <taxon>Eukaryota</taxon>
        <taxon>Fungi</taxon>
        <taxon>Dikarya</taxon>
        <taxon>Ascomycota</taxon>
        <taxon>Pezizomycotina</taxon>
        <taxon>Dothideomycetes</taxon>
        <taxon>Dothideomycetidae</taxon>
        <taxon>Myriangiales</taxon>
        <taxon>Elsinoaceae</taxon>
        <taxon>Sphaceloma</taxon>
    </lineage>
</organism>
<protein>
    <submittedName>
        <fullName evidence="2">Uncharacterized protein</fullName>
    </submittedName>
</protein>
<evidence type="ECO:0000256" key="1">
    <source>
        <dbReference type="SAM" id="MobiDB-lite"/>
    </source>
</evidence>
<evidence type="ECO:0000313" key="2">
    <source>
        <dbReference type="EMBL" id="PNS17525.1"/>
    </source>
</evidence>
<feature type="compositionally biased region" description="Low complexity" evidence="1">
    <location>
        <begin position="155"/>
        <end position="166"/>
    </location>
</feature>
<feature type="region of interest" description="Disordered" evidence="1">
    <location>
        <begin position="133"/>
        <end position="379"/>
    </location>
</feature>
<feature type="compositionally biased region" description="Basic and acidic residues" evidence="1">
    <location>
        <begin position="268"/>
        <end position="288"/>
    </location>
</feature>
<dbReference type="InterPro" id="IPR007146">
    <property type="entry name" value="Sas10/Utp3/C1D"/>
</dbReference>
<dbReference type="GO" id="GO:0032040">
    <property type="term" value="C:small-subunit processome"/>
    <property type="evidence" value="ECO:0007669"/>
    <property type="project" value="TreeGrafter"/>
</dbReference>
<sequence>MSVDRKTMASTLPYNVKDAITSLQASSDLATSVLPSAESILPPENGISLLDVKNEIFLSYLQSLALRNLEVIRSVQKYLPNGTKTNGTVTSNADLHTKIVENLVKQRVYLEKGVRPLEDRLKYTMDKTLRAAEEQERKAQQATQGRDGKINGKKSSASHADQSGSDSDSDSSANEEDALALGPNAAAMLSKDNRDDRARTRPREEENKKGVYRPPRITATTMPERIPREARKERARPNRSRTLDDYVASELADAPTAQPSIGANIAEGGRRQISARERAKEQERRDYEEANFTRLQESKKDKAKRKSRGGGFGGEEWRDLGDGIDRINSLTRGVKRKDKDGALEKSRKRRATEDGQRGDGMGGTGLFEKRKKRMTSKMR</sequence>
<feature type="compositionally biased region" description="Basic residues" evidence="1">
    <location>
        <begin position="369"/>
        <end position="379"/>
    </location>
</feature>
<feature type="compositionally biased region" description="Basic and acidic residues" evidence="1">
    <location>
        <begin position="191"/>
        <end position="209"/>
    </location>
</feature>
<dbReference type="OrthoDB" id="203440at2759"/>
<accession>A0A2K1QR51</accession>
<keyword evidence="3" id="KW-1185">Reference proteome</keyword>
<dbReference type="PANTHER" id="PTHR13237:SF9">
    <property type="entry name" value="NEUROGUIDIN"/>
    <property type="match status" value="1"/>
</dbReference>
<dbReference type="EMBL" id="NKHZ01000050">
    <property type="protein sequence ID" value="PNS17525.1"/>
    <property type="molecule type" value="Genomic_DNA"/>
</dbReference>